<dbReference type="AlphaFoldDB" id="A0A8S1PLT1"/>
<evidence type="ECO:0000313" key="2">
    <source>
        <dbReference type="EMBL" id="CAD8104205.1"/>
    </source>
</evidence>
<dbReference type="EMBL" id="CAJJDM010000126">
    <property type="protein sequence ID" value="CAD8104205.1"/>
    <property type="molecule type" value="Genomic_DNA"/>
</dbReference>
<dbReference type="Proteomes" id="UP000688137">
    <property type="component" value="Unassembled WGS sequence"/>
</dbReference>
<evidence type="ECO:0000313" key="3">
    <source>
        <dbReference type="Proteomes" id="UP000688137"/>
    </source>
</evidence>
<organism evidence="2 3">
    <name type="scientific">Paramecium primaurelia</name>
    <dbReference type="NCBI Taxonomy" id="5886"/>
    <lineage>
        <taxon>Eukaryota</taxon>
        <taxon>Sar</taxon>
        <taxon>Alveolata</taxon>
        <taxon>Ciliophora</taxon>
        <taxon>Intramacronucleata</taxon>
        <taxon>Oligohymenophorea</taxon>
        <taxon>Peniculida</taxon>
        <taxon>Parameciidae</taxon>
        <taxon>Paramecium</taxon>
    </lineage>
</organism>
<keyword evidence="3" id="KW-1185">Reference proteome</keyword>
<feature type="region of interest" description="Disordered" evidence="1">
    <location>
        <begin position="51"/>
        <end position="93"/>
    </location>
</feature>
<dbReference type="OMA" id="QRKASYQ"/>
<proteinExistence type="predicted"/>
<gene>
    <name evidence="2" type="ORF">PPRIM_AZ9-3.1.T1230055</name>
</gene>
<feature type="compositionally biased region" description="Low complexity" evidence="1">
    <location>
        <begin position="70"/>
        <end position="83"/>
    </location>
</feature>
<comment type="caution">
    <text evidence="2">The sequence shown here is derived from an EMBL/GenBank/DDBJ whole genome shotgun (WGS) entry which is preliminary data.</text>
</comment>
<accession>A0A8S1PLT1</accession>
<evidence type="ECO:0000256" key="1">
    <source>
        <dbReference type="SAM" id="MobiDB-lite"/>
    </source>
</evidence>
<feature type="compositionally biased region" description="Basic and acidic residues" evidence="1">
    <location>
        <begin position="54"/>
        <end position="69"/>
    </location>
</feature>
<reference evidence="2" key="1">
    <citation type="submission" date="2021-01" db="EMBL/GenBank/DDBJ databases">
        <authorList>
            <consortium name="Genoscope - CEA"/>
            <person name="William W."/>
        </authorList>
    </citation>
    <scope>NUCLEOTIDE SEQUENCE</scope>
</reference>
<sequence length="142" mass="16919">MKTNYLRNSFEQQQQPFYQYSKSQIVNQTSKQSFIISENYQSQLLQLSIQPKQNEQRKASYQDEEEKKQQMAQAIQDQIQNNQNRDDSIQKPFVDQYSQPLNEDVQKDQDIKLNTLMTKFFDVEIPNLNNVSIAYLLEELNK</sequence>
<name>A0A8S1PLT1_PARPR</name>
<protein>
    <submittedName>
        <fullName evidence="2">Uncharacterized protein</fullName>
    </submittedName>
</protein>